<organism evidence="3 4">
    <name type="scientific">Brassica oleracea var. oleracea</name>
    <dbReference type="NCBI Taxonomy" id="109376"/>
    <lineage>
        <taxon>Eukaryota</taxon>
        <taxon>Viridiplantae</taxon>
        <taxon>Streptophyta</taxon>
        <taxon>Embryophyta</taxon>
        <taxon>Tracheophyta</taxon>
        <taxon>Spermatophyta</taxon>
        <taxon>Magnoliopsida</taxon>
        <taxon>eudicotyledons</taxon>
        <taxon>Gunneridae</taxon>
        <taxon>Pentapetalae</taxon>
        <taxon>rosids</taxon>
        <taxon>malvids</taxon>
        <taxon>Brassicales</taxon>
        <taxon>Brassicaceae</taxon>
        <taxon>Brassiceae</taxon>
        <taxon>Brassica</taxon>
    </lineage>
</organism>
<dbReference type="Proteomes" id="UP000032141">
    <property type="component" value="Chromosome C7"/>
</dbReference>
<dbReference type="Pfam" id="PF03676">
    <property type="entry name" value="PHAF1"/>
    <property type="match status" value="1"/>
</dbReference>
<name>A0A0D3DDX8_BRAOL</name>
<feature type="transmembrane region" description="Helical" evidence="2">
    <location>
        <begin position="594"/>
        <end position="611"/>
    </location>
</feature>
<feature type="transmembrane region" description="Helical" evidence="2">
    <location>
        <begin position="557"/>
        <end position="582"/>
    </location>
</feature>
<sequence>MQRTRRRCEGTAMGATVFDLRPGVGIGPFSIGMPICDAFAQIEQQPNIYDVVHVKYHDERLRLVEIYDVKRLQMRYATSTIGGSTLATFVAVYALFGPTFPGIYDKQRGVYSLFYPGLSFQFPIPNQYTDCCHDGEAALPLEFPDGTTPVTCRVSIYDNSSDKKVGVGKLMDRASVPPLPPGSLYMEEVHVKLGKELYFTVGGQHMPFGASPQDVWTDLGRPCGIHPKQVDQMVIHSASDPRPKTTLCGDYFYNYFTRGMDILFDGETHRAKKFVLHTNYPGHADFNSYIKCNFVISVGESEAEANRGGNKITPRTNWEQVKEILGECGPAAIQTQGSTSNPFGSTYVYGYQNVAFEFRWRSHRFGSQASSVRRDAAACPLLQRACLAISTQRSNALVVRAMSASFGDMSDDSSAVFPRINVKDPYKRLGISRMASEDEIQGARNFLIQQYAGHKPSVDAIESAHDKIIMQKFHERKNPKIDINKKVRQVRQSKFVSFVFDRFQTPPNAFLVKTAVTFAVLGALTVLFPTEEGPTLQVLLSLIATFYFIHQRLKKKLWSFLYGTGSFIFSWLIGTFLMVSVIPPFIKGPRGFEVMSSLLSYLLLWVASSYLR</sequence>
<dbReference type="PANTHER" id="PTHR13465:SF2">
    <property type="entry name" value="PHAGOSOME ASSEMBLY FACTOR 1"/>
    <property type="match status" value="1"/>
</dbReference>
<dbReference type="Pfam" id="PF11833">
    <property type="entry name" value="CPP1-like"/>
    <property type="match status" value="1"/>
</dbReference>
<keyword evidence="2" id="KW-0472">Membrane</keyword>
<dbReference type="eggNOG" id="KOG2819">
    <property type="taxonomic scope" value="Eukaryota"/>
</dbReference>
<evidence type="ECO:0000256" key="1">
    <source>
        <dbReference type="ARBA" id="ARBA00024339"/>
    </source>
</evidence>
<dbReference type="Gramene" id="Bo7g100780.1">
    <property type="protein sequence ID" value="Bo7g100780.1"/>
    <property type="gene ID" value="Bo7g100780"/>
</dbReference>
<dbReference type="InterPro" id="IPR021788">
    <property type="entry name" value="CPP1-like"/>
</dbReference>
<dbReference type="OMA" id="EFRWRSH"/>
<dbReference type="EnsemblPlants" id="Bo7g100780.1">
    <property type="protein sequence ID" value="Bo7g100780.1"/>
    <property type="gene ID" value="Bo7g100780"/>
</dbReference>
<dbReference type="InterPro" id="IPR005373">
    <property type="entry name" value="PHAF1"/>
</dbReference>
<protein>
    <submittedName>
        <fullName evidence="3">Uncharacterized protein</fullName>
    </submittedName>
</protein>
<accession>A0A0D3DDX8</accession>
<reference evidence="3" key="2">
    <citation type="submission" date="2015-03" db="UniProtKB">
        <authorList>
            <consortium name="EnsemblPlants"/>
        </authorList>
    </citation>
    <scope>IDENTIFICATION</scope>
</reference>
<dbReference type="InterPro" id="IPR039156">
    <property type="entry name" value="PHAF1/BROMI"/>
</dbReference>
<evidence type="ECO:0000256" key="2">
    <source>
        <dbReference type="SAM" id="Phobius"/>
    </source>
</evidence>
<keyword evidence="4" id="KW-1185">Reference proteome</keyword>
<dbReference type="HOGENOM" id="CLU_385134_0_0_1"/>
<comment type="similarity">
    <text evidence="1">Belongs to the PHAF1 family.</text>
</comment>
<dbReference type="AlphaFoldDB" id="A0A0D3DDX8"/>
<proteinExistence type="inferred from homology"/>
<keyword evidence="2" id="KW-1133">Transmembrane helix</keyword>
<feature type="transmembrane region" description="Helical" evidence="2">
    <location>
        <begin position="534"/>
        <end position="550"/>
    </location>
</feature>
<keyword evidence="2" id="KW-0812">Transmembrane</keyword>
<dbReference type="PANTHER" id="PTHR13465">
    <property type="entry name" value="UPF0183 PROTEIN"/>
    <property type="match status" value="1"/>
</dbReference>
<reference evidence="3 4" key="1">
    <citation type="journal article" date="2014" name="Genome Biol.">
        <title>Transcriptome and methylome profiling reveals relics of genome dominance in the mesopolyploid Brassica oleracea.</title>
        <authorList>
            <person name="Parkin I.A."/>
            <person name="Koh C."/>
            <person name="Tang H."/>
            <person name="Robinson S.J."/>
            <person name="Kagale S."/>
            <person name="Clarke W.E."/>
            <person name="Town C.D."/>
            <person name="Nixon J."/>
            <person name="Krishnakumar V."/>
            <person name="Bidwell S.L."/>
            <person name="Denoeud F."/>
            <person name="Belcram H."/>
            <person name="Links M.G."/>
            <person name="Just J."/>
            <person name="Clarke C."/>
            <person name="Bender T."/>
            <person name="Huebert T."/>
            <person name="Mason A.S."/>
            <person name="Pires J.C."/>
            <person name="Barker G."/>
            <person name="Moore J."/>
            <person name="Walley P.G."/>
            <person name="Manoli S."/>
            <person name="Batley J."/>
            <person name="Edwards D."/>
            <person name="Nelson M.N."/>
            <person name="Wang X."/>
            <person name="Paterson A.H."/>
            <person name="King G."/>
            <person name="Bancroft I."/>
            <person name="Chalhoub B."/>
            <person name="Sharpe A.G."/>
        </authorList>
    </citation>
    <scope>NUCLEOTIDE SEQUENCE</scope>
    <source>
        <strain evidence="3 4">cv. TO1000</strain>
    </source>
</reference>
<evidence type="ECO:0000313" key="3">
    <source>
        <dbReference type="EnsemblPlants" id="Bo7g100780.1"/>
    </source>
</evidence>
<evidence type="ECO:0000313" key="4">
    <source>
        <dbReference type="Proteomes" id="UP000032141"/>
    </source>
</evidence>